<keyword evidence="3 7" id="KW-0863">Zinc-finger</keyword>
<keyword evidence="5" id="KW-0408">Iron</keyword>
<dbReference type="SMART" id="SM00545">
    <property type="entry name" value="JmjN"/>
    <property type="match status" value="1"/>
</dbReference>
<feature type="compositionally biased region" description="Acidic residues" evidence="8">
    <location>
        <begin position="649"/>
        <end position="671"/>
    </location>
</feature>
<evidence type="ECO:0000256" key="1">
    <source>
        <dbReference type="ARBA" id="ARBA00004123"/>
    </source>
</evidence>
<dbReference type="Pfam" id="PF02373">
    <property type="entry name" value="JmjC"/>
    <property type="match status" value="1"/>
</dbReference>
<dbReference type="EMBL" id="LT598469">
    <property type="protein sequence ID" value="SCV02094.1"/>
    <property type="molecule type" value="Genomic_DNA"/>
</dbReference>
<dbReference type="OrthoDB" id="1678912at2759"/>
<dbReference type="InterPro" id="IPR003347">
    <property type="entry name" value="JmjC_dom"/>
</dbReference>
<reference evidence="12 13" key="1">
    <citation type="submission" date="2016-03" db="EMBL/GenBank/DDBJ databases">
        <authorList>
            <person name="Devillers H."/>
        </authorList>
    </citation>
    <scope>NUCLEOTIDE SEQUENCE [LARGE SCALE GENOMIC DNA]</scope>
    <source>
        <strain evidence="12">CBS 11717</strain>
    </source>
</reference>
<dbReference type="PANTHER" id="PTHR10694:SF33">
    <property type="entry name" value="LYSINE-SPECIFIC DEMETHYLASE 5"/>
    <property type="match status" value="1"/>
</dbReference>
<dbReference type="SMART" id="SM00249">
    <property type="entry name" value="PHD"/>
    <property type="match status" value="1"/>
</dbReference>
<evidence type="ECO:0000259" key="11">
    <source>
        <dbReference type="PROSITE" id="PS51184"/>
    </source>
</evidence>
<dbReference type="InterPro" id="IPR011011">
    <property type="entry name" value="Znf_FYVE_PHD"/>
</dbReference>
<evidence type="ECO:0000313" key="13">
    <source>
        <dbReference type="Proteomes" id="UP000191024"/>
    </source>
</evidence>
<evidence type="ECO:0000256" key="5">
    <source>
        <dbReference type="ARBA" id="ARBA00023004"/>
    </source>
</evidence>
<name>A0A1G4KCJ7_9SACH</name>
<proteinExistence type="predicted"/>
<dbReference type="FunFam" id="2.60.120.650:FF:000055">
    <property type="entry name" value="Jhd2p"/>
    <property type="match status" value="1"/>
</dbReference>
<dbReference type="InterPro" id="IPR003349">
    <property type="entry name" value="JmjN"/>
</dbReference>
<dbReference type="InterPro" id="IPR013083">
    <property type="entry name" value="Znf_RING/FYVE/PHD"/>
</dbReference>
<dbReference type="InterPro" id="IPR019786">
    <property type="entry name" value="Zinc_finger_PHD-type_CS"/>
</dbReference>
<keyword evidence="4" id="KW-0862">Zinc</keyword>
<accession>A0A1G4KCJ7</accession>
<evidence type="ECO:0000259" key="10">
    <source>
        <dbReference type="PROSITE" id="PS51183"/>
    </source>
</evidence>
<sequence>MVELEHIPALFPTSEEFRDPIRFLSEPVAQRLGKRYGMVKLVPPADFKPPLSINEDIFRFKARLQNLSELDILNRGRLFLMRQLDNFHMIGKRKRTAAFQQPFVEQEGQKVHFYDVFIEVVKYGSKSPELDTSELKSSKKRKFATGFLPESSTSGHELTLTPLKDIKSDSRLWKHVAKMSGTSAKAAKLVFDDYLAPYYNYLQRKSQQSLEKGPNKSWLTQLVYDEKYPKSLLNDAESDDDEEEDSEAGCYICKRNSHGSKTILCDSCDKPFHLFCLKPALEQVPKGNWMCDNCVVGNGFYGFKEEKEWYSKNGFRERCLRFDERMWPNGDKLEDLDRLEQMFWERVKDIEKPSTIRYGADIHNEGPGVMTGFPTKGYVPPSIGENPKSLSEYLDYTSHPMNLMNLPQARGSLLSLFGKKISGMTIPWIYIGSTFSTFCWHLEDQYTLSANYQHEGDPKIWYSIPESSCSKFDNLMRHIAPDILEKQPDLLHQLVTLVAPYDKKFQDAGISCYKAIQRPGEYIITFPKCYHAGFNSGYNFNEAVNFTINSWLPYGLEATYDYIRSGKPCVFDMNELMLNIITSFLRGQTHFDNSFIRICYSELLHSFNLEMKLLDQLNLDPDIIKVVSSSSSPDKSRVAERTAEFSGNNDDDESQEGDENDSDSNSESSDDDGIFCSQCRTICPFTFVVHYNNKNRKRRRLRTRSFAEWNLRASQDEFKILCLRDYSQYFSDTELDDKNKMDSNQDKDEVHFVKDLTSIRQTLKEAQRKIDGVGR</sequence>
<dbReference type="Gene3D" id="3.30.40.10">
    <property type="entry name" value="Zinc/RING finger domain, C3HC4 (zinc finger)"/>
    <property type="match status" value="1"/>
</dbReference>
<keyword evidence="2" id="KW-0479">Metal-binding</keyword>
<dbReference type="InterPro" id="IPR001965">
    <property type="entry name" value="Znf_PHD"/>
</dbReference>
<dbReference type="PROSITE" id="PS51184">
    <property type="entry name" value="JMJC"/>
    <property type="match status" value="1"/>
</dbReference>
<protein>
    <submittedName>
        <fullName evidence="12">LAMI_0G15830g1_1</fullName>
    </submittedName>
</protein>
<evidence type="ECO:0000256" key="7">
    <source>
        <dbReference type="PROSITE-ProRule" id="PRU00146"/>
    </source>
</evidence>
<dbReference type="InterPro" id="IPR019787">
    <property type="entry name" value="Znf_PHD-finger"/>
</dbReference>
<dbReference type="STRING" id="1230905.A0A1G4KCJ7"/>
<dbReference type="SUPFAM" id="SSF51197">
    <property type="entry name" value="Clavaminate synthase-like"/>
    <property type="match status" value="1"/>
</dbReference>
<dbReference type="GO" id="GO:0000785">
    <property type="term" value="C:chromatin"/>
    <property type="evidence" value="ECO:0007669"/>
    <property type="project" value="TreeGrafter"/>
</dbReference>
<dbReference type="CDD" id="cd15544">
    <property type="entry name" value="PHD_BAZ1A_like"/>
    <property type="match status" value="1"/>
</dbReference>
<evidence type="ECO:0000256" key="2">
    <source>
        <dbReference type="ARBA" id="ARBA00022723"/>
    </source>
</evidence>
<dbReference type="SUPFAM" id="SSF57903">
    <property type="entry name" value="FYVE/PHD zinc finger"/>
    <property type="match status" value="1"/>
</dbReference>
<evidence type="ECO:0000256" key="8">
    <source>
        <dbReference type="SAM" id="MobiDB-lite"/>
    </source>
</evidence>
<evidence type="ECO:0000256" key="6">
    <source>
        <dbReference type="ARBA" id="ARBA00023242"/>
    </source>
</evidence>
<dbReference type="Proteomes" id="UP000191024">
    <property type="component" value="Chromosome G"/>
</dbReference>
<dbReference type="Pfam" id="PF02375">
    <property type="entry name" value="JmjN"/>
    <property type="match status" value="1"/>
</dbReference>
<evidence type="ECO:0000256" key="3">
    <source>
        <dbReference type="ARBA" id="ARBA00022771"/>
    </source>
</evidence>
<dbReference type="GO" id="GO:0006355">
    <property type="term" value="P:regulation of DNA-templated transcription"/>
    <property type="evidence" value="ECO:0007669"/>
    <property type="project" value="TreeGrafter"/>
</dbReference>
<dbReference type="SMART" id="SM00558">
    <property type="entry name" value="JmjC"/>
    <property type="match status" value="1"/>
</dbReference>
<keyword evidence="13" id="KW-1185">Reference proteome</keyword>
<evidence type="ECO:0000313" key="12">
    <source>
        <dbReference type="EMBL" id="SCV02094.1"/>
    </source>
</evidence>
<feature type="domain" description="PHD-type" evidence="9">
    <location>
        <begin position="247"/>
        <end position="297"/>
    </location>
</feature>
<dbReference type="PROSITE" id="PS51183">
    <property type="entry name" value="JMJN"/>
    <property type="match status" value="1"/>
</dbReference>
<gene>
    <name evidence="12" type="ORF">LAMI_0G15830G</name>
</gene>
<dbReference type="PANTHER" id="PTHR10694">
    <property type="entry name" value="LYSINE-SPECIFIC DEMETHYLASE"/>
    <property type="match status" value="1"/>
</dbReference>
<dbReference type="Gene3D" id="2.60.120.650">
    <property type="entry name" value="Cupin"/>
    <property type="match status" value="2"/>
</dbReference>
<dbReference type="GO" id="GO:0005634">
    <property type="term" value="C:nucleus"/>
    <property type="evidence" value="ECO:0007669"/>
    <property type="project" value="UniProtKB-SubCell"/>
</dbReference>
<dbReference type="GO" id="GO:0008270">
    <property type="term" value="F:zinc ion binding"/>
    <property type="evidence" value="ECO:0007669"/>
    <property type="project" value="UniProtKB-KW"/>
</dbReference>
<keyword evidence="6" id="KW-0539">Nucleus</keyword>
<feature type="domain" description="JmjC" evidence="11">
    <location>
        <begin position="395"/>
        <end position="563"/>
    </location>
</feature>
<dbReference type="PROSITE" id="PS01359">
    <property type="entry name" value="ZF_PHD_1"/>
    <property type="match status" value="1"/>
</dbReference>
<dbReference type="PROSITE" id="PS50016">
    <property type="entry name" value="ZF_PHD_2"/>
    <property type="match status" value="1"/>
</dbReference>
<feature type="region of interest" description="Disordered" evidence="8">
    <location>
        <begin position="635"/>
        <end position="671"/>
    </location>
</feature>
<organism evidence="12 13">
    <name type="scientific">Lachancea mirantina</name>
    <dbReference type="NCBI Taxonomy" id="1230905"/>
    <lineage>
        <taxon>Eukaryota</taxon>
        <taxon>Fungi</taxon>
        <taxon>Dikarya</taxon>
        <taxon>Ascomycota</taxon>
        <taxon>Saccharomycotina</taxon>
        <taxon>Saccharomycetes</taxon>
        <taxon>Saccharomycetales</taxon>
        <taxon>Saccharomycetaceae</taxon>
        <taxon>Lachancea</taxon>
    </lineage>
</organism>
<dbReference type="AlphaFoldDB" id="A0A1G4KCJ7"/>
<feature type="domain" description="JmjN" evidence="10">
    <location>
        <begin position="7"/>
        <end position="50"/>
    </location>
</feature>
<evidence type="ECO:0000259" key="9">
    <source>
        <dbReference type="PROSITE" id="PS50016"/>
    </source>
</evidence>
<dbReference type="Pfam" id="PF00628">
    <property type="entry name" value="PHD"/>
    <property type="match status" value="1"/>
</dbReference>
<comment type="subcellular location">
    <subcellularLocation>
        <location evidence="1">Nucleus</location>
    </subcellularLocation>
</comment>
<dbReference type="GO" id="GO:0034647">
    <property type="term" value="F:histone H3K4me/H3K4me2/H3K4me3 demethylase activity"/>
    <property type="evidence" value="ECO:0007669"/>
    <property type="project" value="TreeGrafter"/>
</dbReference>
<evidence type="ECO:0000256" key="4">
    <source>
        <dbReference type="ARBA" id="ARBA00022833"/>
    </source>
</evidence>